<keyword evidence="1" id="KW-0812">Transmembrane</keyword>
<dbReference type="AlphaFoldDB" id="A0A1F6EJA1"/>
<reference evidence="2 3" key="1">
    <citation type="journal article" date="2016" name="Nat. Commun.">
        <title>Thousands of microbial genomes shed light on interconnected biogeochemical processes in an aquifer system.</title>
        <authorList>
            <person name="Anantharaman K."/>
            <person name="Brown C.T."/>
            <person name="Hug L.A."/>
            <person name="Sharon I."/>
            <person name="Castelle C.J."/>
            <person name="Probst A.J."/>
            <person name="Thomas B.C."/>
            <person name="Singh A."/>
            <person name="Wilkins M.J."/>
            <person name="Karaoz U."/>
            <person name="Brodie E.L."/>
            <person name="Williams K.H."/>
            <person name="Hubbard S.S."/>
            <person name="Banfield J.F."/>
        </authorList>
    </citation>
    <scope>NUCLEOTIDE SEQUENCE [LARGE SCALE GENOMIC DNA]</scope>
</reference>
<evidence type="ECO:0000313" key="2">
    <source>
        <dbReference type="EMBL" id="OGG73729.1"/>
    </source>
</evidence>
<accession>A0A1F6EJA1</accession>
<dbReference type="EMBL" id="MFMA01000042">
    <property type="protein sequence ID" value="OGG73729.1"/>
    <property type="molecule type" value="Genomic_DNA"/>
</dbReference>
<dbReference type="Proteomes" id="UP000178427">
    <property type="component" value="Unassembled WGS sequence"/>
</dbReference>
<organism evidence="2 3">
    <name type="scientific">Candidatus Kaiserbacteria bacterium RIFCSPLOWO2_01_FULL_54_20</name>
    <dbReference type="NCBI Taxonomy" id="1798513"/>
    <lineage>
        <taxon>Bacteria</taxon>
        <taxon>Candidatus Kaiseribacteriota</taxon>
    </lineage>
</organism>
<comment type="caution">
    <text evidence="2">The sequence shown here is derived from an EMBL/GenBank/DDBJ whole genome shotgun (WGS) entry which is preliminary data.</text>
</comment>
<feature type="transmembrane region" description="Helical" evidence="1">
    <location>
        <begin position="79"/>
        <end position="101"/>
    </location>
</feature>
<keyword evidence="1" id="KW-1133">Transmembrane helix</keyword>
<dbReference type="STRING" id="1798513.A3A40_01960"/>
<keyword evidence="1" id="KW-0472">Membrane</keyword>
<feature type="transmembrane region" description="Helical" evidence="1">
    <location>
        <begin position="55"/>
        <end position="73"/>
    </location>
</feature>
<sequence length="480" mass="56241">MAFEVPGVGAEQERSSQQWGVGSHVFRGIISEIISLDFRVFIEGTVGNLLGISRGLFLTSIFLGLLGVLWYLIPNLPLFAFAWIVGTMPIWVPVAAVAGGWKAWVWYVQSNFISTRTPLLLEVKMPRELMKSPRGMEAALSLLWVYHGETTFFHRKWLGQVRPIFAFEMASFGGDVHFYIWCWKEWRPVVEAAIYARYPEVELVEVEDYASKYVYDPGEHKVYATDFRYEPRNDAYPIKTYVEFEIDKDPKEEYKVDPLAQIVERLSTLGPKEQIWLQIVITMDMEVRRKPGGKFWETEGRYRGLAEAEIDKIRKLVTGDPNNPADRWKQFSRVQMYRINEQIRTIERNMSKHPFHVGIHGVFISDEENFLGRGWNSMRWIWAPMGNPQYLNQLRPRRWHTPFDYPYQDVWDLRWNLHARRFFDCYRRRAHFYAPYTLPDNLMSTEVIATLWHPISTAIKSPGVERIPAKKAQPPPNLPK</sequence>
<evidence type="ECO:0000256" key="1">
    <source>
        <dbReference type="SAM" id="Phobius"/>
    </source>
</evidence>
<gene>
    <name evidence="2" type="ORF">A3A40_01960</name>
</gene>
<protein>
    <submittedName>
        <fullName evidence="2">Uncharacterized protein</fullName>
    </submittedName>
</protein>
<evidence type="ECO:0000313" key="3">
    <source>
        <dbReference type="Proteomes" id="UP000178427"/>
    </source>
</evidence>
<name>A0A1F6EJA1_9BACT</name>
<proteinExistence type="predicted"/>